<reference evidence="2" key="1">
    <citation type="submission" date="2017-08" db="EMBL/GenBank/DDBJ databases">
        <authorList>
            <person name="Polle J.E."/>
            <person name="Barry K."/>
            <person name="Cushman J."/>
            <person name="Schmutz J."/>
            <person name="Tran D."/>
            <person name="Hathwaick L.T."/>
            <person name="Yim W.C."/>
            <person name="Jenkins J."/>
            <person name="Mckie-Krisberg Z.M."/>
            <person name="Prochnik S."/>
            <person name="Lindquist E."/>
            <person name="Dockter R.B."/>
            <person name="Adam C."/>
            <person name="Molina H."/>
            <person name="Bunkerborg J."/>
            <person name="Jin E."/>
            <person name="Buchheim M."/>
            <person name="Magnuson J."/>
        </authorList>
    </citation>
    <scope>NUCLEOTIDE SEQUENCE</scope>
    <source>
        <strain evidence="2">CCAP 19/18</strain>
    </source>
</reference>
<gene>
    <name evidence="2" type="ORF">DUNSADRAFT_7437</name>
</gene>
<proteinExistence type="predicted"/>
<evidence type="ECO:0000256" key="1">
    <source>
        <dbReference type="SAM" id="MobiDB-lite"/>
    </source>
</evidence>
<evidence type="ECO:0000313" key="2">
    <source>
        <dbReference type="EMBL" id="KAF5835449.1"/>
    </source>
</evidence>
<name>A0ABQ7GLG0_DUNSA</name>
<feature type="region of interest" description="Disordered" evidence="1">
    <location>
        <begin position="75"/>
        <end position="104"/>
    </location>
</feature>
<organism evidence="2 3">
    <name type="scientific">Dunaliella salina</name>
    <name type="common">Green alga</name>
    <name type="synonym">Protococcus salinus</name>
    <dbReference type="NCBI Taxonomy" id="3046"/>
    <lineage>
        <taxon>Eukaryota</taxon>
        <taxon>Viridiplantae</taxon>
        <taxon>Chlorophyta</taxon>
        <taxon>core chlorophytes</taxon>
        <taxon>Chlorophyceae</taxon>
        <taxon>CS clade</taxon>
        <taxon>Chlamydomonadales</taxon>
        <taxon>Dunaliellaceae</taxon>
        <taxon>Dunaliella</taxon>
    </lineage>
</organism>
<dbReference type="EMBL" id="MU069705">
    <property type="protein sequence ID" value="KAF5835449.1"/>
    <property type="molecule type" value="Genomic_DNA"/>
</dbReference>
<sequence>MPGIVIINTDAAGCLDGRQGGAAGLCKMNGANFSQGYRAPSPCIWRIESVTSKNEIVSVVPEALLENGSEGVGGRGSFLGRGGQGSNPRSSLLEDSSDEEDDEELSAIFESTKPEVQAITAVVDMLDGLGEDSVDSWNELLDGAAVAIASDSSKRTSELGPDDWELLPLVDILEEYGVLKVGGSPVLGGGCDLRPGHRLRLMVRDTQVR</sequence>
<feature type="compositionally biased region" description="Acidic residues" evidence="1">
    <location>
        <begin position="95"/>
        <end position="104"/>
    </location>
</feature>
<feature type="compositionally biased region" description="Gly residues" evidence="1">
    <location>
        <begin position="75"/>
        <end position="85"/>
    </location>
</feature>
<keyword evidence="3" id="KW-1185">Reference proteome</keyword>
<comment type="caution">
    <text evidence="2">The sequence shown here is derived from an EMBL/GenBank/DDBJ whole genome shotgun (WGS) entry which is preliminary data.</text>
</comment>
<protein>
    <recommendedName>
        <fullName evidence="4">Encoded protein</fullName>
    </recommendedName>
</protein>
<dbReference type="Proteomes" id="UP000815325">
    <property type="component" value="Unassembled WGS sequence"/>
</dbReference>
<accession>A0ABQ7GLG0</accession>
<evidence type="ECO:0000313" key="3">
    <source>
        <dbReference type="Proteomes" id="UP000815325"/>
    </source>
</evidence>
<evidence type="ECO:0008006" key="4">
    <source>
        <dbReference type="Google" id="ProtNLM"/>
    </source>
</evidence>